<evidence type="ECO:0000313" key="1">
    <source>
        <dbReference type="EMBL" id="CAB9511597.1"/>
    </source>
</evidence>
<evidence type="ECO:0000313" key="2">
    <source>
        <dbReference type="Proteomes" id="UP001153069"/>
    </source>
</evidence>
<gene>
    <name evidence="1" type="ORF">SEMRO_492_G153930.1</name>
</gene>
<accession>A0A9N8DZC3</accession>
<dbReference type="Proteomes" id="UP001153069">
    <property type="component" value="Unassembled WGS sequence"/>
</dbReference>
<protein>
    <submittedName>
        <fullName evidence="1">Uncharacterized protein</fullName>
    </submittedName>
</protein>
<keyword evidence="2" id="KW-1185">Reference proteome</keyword>
<proteinExistence type="predicted"/>
<organism evidence="1 2">
    <name type="scientific">Seminavis robusta</name>
    <dbReference type="NCBI Taxonomy" id="568900"/>
    <lineage>
        <taxon>Eukaryota</taxon>
        <taxon>Sar</taxon>
        <taxon>Stramenopiles</taxon>
        <taxon>Ochrophyta</taxon>
        <taxon>Bacillariophyta</taxon>
        <taxon>Bacillariophyceae</taxon>
        <taxon>Bacillariophycidae</taxon>
        <taxon>Naviculales</taxon>
        <taxon>Naviculaceae</taxon>
        <taxon>Seminavis</taxon>
    </lineage>
</organism>
<dbReference type="AlphaFoldDB" id="A0A9N8DZC3"/>
<name>A0A9N8DZC3_9STRA</name>
<comment type="caution">
    <text evidence="1">The sequence shown here is derived from an EMBL/GenBank/DDBJ whole genome shotgun (WGS) entry which is preliminary data.</text>
</comment>
<dbReference type="EMBL" id="CAICTM010000491">
    <property type="protein sequence ID" value="CAB9511597.1"/>
    <property type="molecule type" value="Genomic_DNA"/>
</dbReference>
<reference evidence="1" key="1">
    <citation type="submission" date="2020-06" db="EMBL/GenBank/DDBJ databases">
        <authorList>
            <consortium name="Plant Systems Biology data submission"/>
        </authorList>
    </citation>
    <scope>NUCLEOTIDE SEQUENCE</scope>
    <source>
        <strain evidence="1">D6</strain>
    </source>
</reference>
<sequence length="220" mass="25177">MSALLTTSVVSVGVYLCTRHEERHSNTRFRFVTLPDFALRGSQFRAQWGSHIVHWLPLVQEEQRDAWEEYSKQNRAHIDDEFATDAQFRTKQDAELLGHDADATRKLQDPRQRTGHGRNLREIPAVGWRRRESNLPTPPPGNMKGTALDIIPRCGRWLKLQMKVIQQWAKLGGQEMELGTCLGGGRRGQEMQNLVSRACSAYHLFNGTLNQEQSLSFILL</sequence>